<proteinExistence type="predicted"/>
<feature type="region of interest" description="Disordered" evidence="1">
    <location>
        <begin position="1"/>
        <end position="191"/>
    </location>
</feature>
<feature type="compositionally biased region" description="Basic and acidic residues" evidence="1">
    <location>
        <begin position="316"/>
        <end position="335"/>
    </location>
</feature>
<feature type="compositionally biased region" description="Low complexity" evidence="1">
    <location>
        <begin position="431"/>
        <end position="441"/>
    </location>
</feature>
<feature type="region of interest" description="Disordered" evidence="1">
    <location>
        <begin position="388"/>
        <end position="451"/>
    </location>
</feature>
<organism evidence="2 3">
    <name type="scientific">Elsinoe australis</name>
    <dbReference type="NCBI Taxonomy" id="40998"/>
    <lineage>
        <taxon>Eukaryota</taxon>
        <taxon>Fungi</taxon>
        <taxon>Dikarya</taxon>
        <taxon>Ascomycota</taxon>
        <taxon>Pezizomycotina</taxon>
        <taxon>Dothideomycetes</taxon>
        <taxon>Dothideomycetidae</taxon>
        <taxon>Myriangiales</taxon>
        <taxon>Elsinoaceae</taxon>
        <taxon>Elsinoe</taxon>
    </lineage>
</organism>
<protein>
    <submittedName>
        <fullName evidence="2">Uncharacterized protein</fullName>
    </submittedName>
</protein>
<feature type="compositionally biased region" description="Low complexity" evidence="1">
    <location>
        <begin position="62"/>
        <end position="106"/>
    </location>
</feature>
<feature type="compositionally biased region" description="Polar residues" evidence="1">
    <location>
        <begin position="1"/>
        <end position="27"/>
    </location>
</feature>
<accession>A0A4U7AP78</accession>
<gene>
    <name evidence="2" type="ORF">C1H76_9485</name>
</gene>
<evidence type="ECO:0000256" key="1">
    <source>
        <dbReference type="SAM" id="MobiDB-lite"/>
    </source>
</evidence>
<reference evidence="2 3" key="1">
    <citation type="submission" date="2018-02" db="EMBL/GenBank/DDBJ databases">
        <title>Draft genome sequences of Elsinoe sp., causing black scab on jojoba.</title>
        <authorList>
            <person name="Stodart B."/>
            <person name="Jeffress S."/>
            <person name="Ash G."/>
            <person name="Arun Chinnappa K."/>
        </authorList>
    </citation>
    <scope>NUCLEOTIDE SEQUENCE [LARGE SCALE GENOMIC DNA]</scope>
    <source>
        <strain evidence="2 3">Hillstone_2</strain>
    </source>
</reference>
<comment type="caution">
    <text evidence="2">The sequence shown here is derived from an EMBL/GenBank/DDBJ whole genome shotgun (WGS) entry which is preliminary data.</text>
</comment>
<sequence length="479" mass="52173">MATYASILSSTTSFTGPQDQVASTKVTKSGHTSLSLSSSKISRSSGSPSPLTLNNVPSLRPSSSASSLASSSSASSTPSSSASSVGTSATWSAPSSPDLAPPSSYARVPASAPGHSVTKESAAPADGLCTTTVRVTPRSEQILKKENWRAGPSSNERGQAVPTGSKRPVSSPSPERRATRQRLSRVPLQEAPQKGQVVWLPREVDQTSIFKDHQQKHFFGRGNVTNHPLVVLEVHDDKILCGQCTSFGDNFAAKDLSHNWRRRYYPLGHQGHRYKTHHTTLACGSMDKSTYVNVETPLAIEWRHCDSLPIAPRGGRFQERPKDEAREGVQRHGHEGMVGVKPSYLAAAYRAMKAGRNQQSATTISRPDYHVKPGRQFSKSMHHEMQTTNLTTDQRTGPSPPPQHKPPSSQESAHHEMPPPNHPASDKRKPSASSPLKSPSPDYERKHHEMQPPEATVFFSQQFLFGFCTGVWDKVMIDG</sequence>
<feature type="region of interest" description="Disordered" evidence="1">
    <location>
        <begin position="313"/>
        <end position="335"/>
    </location>
</feature>
<evidence type="ECO:0000313" key="3">
    <source>
        <dbReference type="Proteomes" id="UP000308133"/>
    </source>
</evidence>
<feature type="compositionally biased region" description="Polar residues" evidence="1">
    <location>
        <begin position="388"/>
        <end position="397"/>
    </location>
</feature>
<dbReference type="AlphaFoldDB" id="A0A4U7AP78"/>
<feature type="compositionally biased region" description="Basic and acidic residues" evidence="1">
    <location>
        <begin position="442"/>
        <end position="451"/>
    </location>
</feature>
<dbReference type="EMBL" id="PTQR01000128">
    <property type="protein sequence ID" value="TKX18695.1"/>
    <property type="molecule type" value="Genomic_DNA"/>
</dbReference>
<evidence type="ECO:0000313" key="2">
    <source>
        <dbReference type="EMBL" id="TKX18695.1"/>
    </source>
</evidence>
<dbReference type="Proteomes" id="UP000308133">
    <property type="component" value="Unassembled WGS sequence"/>
</dbReference>
<feature type="compositionally biased region" description="Low complexity" evidence="1">
    <location>
        <begin position="29"/>
        <end position="53"/>
    </location>
</feature>
<name>A0A4U7AP78_9PEZI</name>